<keyword evidence="2" id="KW-1185">Reference proteome</keyword>
<dbReference type="InterPro" id="IPR018824">
    <property type="entry name" value="Conidiation-specific_6"/>
</dbReference>
<evidence type="ECO:0008006" key="3">
    <source>
        <dbReference type="Google" id="ProtNLM"/>
    </source>
</evidence>
<protein>
    <recommendedName>
        <fullName evidence="3">Conidiation-specific protein 6</fullName>
    </recommendedName>
</protein>
<gene>
    <name evidence="1" type="ORF">BT62DRAFT_957605</name>
</gene>
<accession>A0A9P7VG10</accession>
<reference evidence="1" key="1">
    <citation type="submission" date="2020-11" db="EMBL/GenBank/DDBJ databases">
        <title>Adaptations for nitrogen fixation in a non-lichenized fungal sporocarp promotes dispersal by wood-feeding termites.</title>
        <authorList>
            <consortium name="DOE Joint Genome Institute"/>
            <person name="Koch R.A."/>
            <person name="Yoon G."/>
            <person name="Arayal U."/>
            <person name="Lail K."/>
            <person name="Amirebrahimi M."/>
            <person name="Labutti K."/>
            <person name="Lipzen A."/>
            <person name="Riley R."/>
            <person name="Barry K."/>
            <person name="Henrissat B."/>
            <person name="Grigoriev I.V."/>
            <person name="Herr J.R."/>
            <person name="Aime M.C."/>
        </authorList>
    </citation>
    <scope>NUCLEOTIDE SEQUENCE</scope>
    <source>
        <strain evidence="1">MCA 3950</strain>
    </source>
</reference>
<dbReference type="InterPro" id="IPR052670">
    <property type="entry name" value="UPF0654_domain"/>
</dbReference>
<organism evidence="1 2">
    <name type="scientific">Guyanagaster necrorhizus</name>
    <dbReference type="NCBI Taxonomy" id="856835"/>
    <lineage>
        <taxon>Eukaryota</taxon>
        <taxon>Fungi</taxon>
        <taxon>Dikarya</taxon>
        <taxon>Basidiomycota</taxon>
        <taxon>Agaricomycotina</taxon>
        <taxon>Agaricomycetes</taxon>
        <taxon>Agaricomycetidae</taxon>
        <taxon>Agaricales</taxon>
        <taxon>Marasmiineae</taxon>
        <taxon>Physalacriaceae</taxon>
        <taxon>Guyanagaster</taxon>
    </lineage>
</organism>
<evidence type="ECO:0000313" key="1">
    <source>
        <dbReference type="EMBL" id="KAG7439902.1"/>
    </source>
</evidence>
<dbReference type="RefSeq" id="XP_043033402.1">
    <property type="nucleotide sequence ID" value="XM_043188418.1"/>
</dbReference>
<sequence>MQHLRRFTIVRTMASAPSHQKDPAHVISGLKATISNPNTSEDAKALAQERLNELTGVNVQEEEHHMKRTLGGYKATLHNEGTSKEAKQHAREVLEAAGIDPSGLKSDSEHETRVIAGYKAALHNPRVSAGAKQHAEEYLKAHNAL</sequence>
<dbReference type="GeneID" id="66110715"/>
<dbReference type="PANTHER" id="PTHR36576:SF1">
    <property type="entry name" value="UPF0654 PROTEIN C11D3.01C-RELATED"/>
    <property type="match status" value="1"/>
</dbReference>
<feature type="non-terminal residue" evidence="1">
    <location>
        <position position="145"/>
    </location>
</feature>
<evidence type="ECO:0000313" key="2">
    <source>
        <dbReference type="Proteomes" id="UP000812287"/>
    </source>
</evidence>
<dbReference type="AlphaFoldDB" id="A0A9P7VG10"/>
<dbReference type="GO" id="GO:0005737">
    <property type="term" value="C:cytoplasm"/>
    <property type="evidence" value="ECO:0007669"/>
    <property type="project" value="TreeGrafter"/>
</dbReference>
<proteinExistence type="predicted"/>
<dbReference type="OrthoDB" id="5419162at2759"/>
<dbReference type="Pfam" id="PF10346">
    <property type="entry name" value="Con-6"/>
    <property type="match status" value="3"/>
</dbReference>
<dbReference type="PANTHER" id="PTHR36576">
    <property type="entry name" value="UPF0654 PROTEIN C11D3.01C-RELATED"/>
    <property type="match status" value="1"/>
</dbReference>
<dbReference type="EMBL" id="MU250581">
    <property type="protein sequence ID" value="KAG7439902.1"/>
    <property type="molecule type" value="Genomic_DNA"/>
</dbReference>
<name>A0A9P7VG10_9AGAR</name>
<dbReference type="Proteomes" id="UP000812287">
    <property type="component" value="Unassembled WGS sequence"/>
</dbReference>
<comment type="caution">
    <text evidence="1">The sequence shown here is derived from an EMBL/GenBank/DDBJ whole genome shotgun (WGS) entry which is preliminary data.</text>
</comment>